<name>A0A2B7ZJJ6_9EURO</name>
<dbReference type="InterPro" id="IPR051357">
    <property type="entry name" value="H3K9_HMTase_SUVAR3-9"/>
</dbReference>
<dbReference type="GO" id="GO:0003690">
    <property type="term" value="F:double-stranded DNA binding"/>
    <property type="evidence" value="ECO:0007669"/>
    <property type="project" value="TreeGrafter"/>
</dbReference>
<keyword evidence="3" id="KW-1185">Reference proteome</keyword>
<dbReference type="STRING" id="73230.A0A2B7ZJJ6"/>
<protein>
    <recommendedName>
        <fullName evidence="1">SET domain-containing protein</fullName>
    </recommendedName>
</protein>
<dbReference type="PROSITE" id="PS50280">
    <property type="entry name" value="SET"/>
    <property type="match status" value="1"/>
</dbReference>
<dbReference type="AlphaFoldDB" id="A0A2B7ZJJ6"/>
<feature type="domain" description="SET" evidence="1">
    <location>
        <begin position="228"/>
        <end position="337"/>
    </location>
</feature>
<dbReference type="Pfam" id="PF00856">
    <property type="entry name" value="SET"/>
    <property type="match status" value="1"/>
</dbReference>
<dbReference type="GO" id="GO:0042054">
    <property type="term" value="F:histone methyltransferase activity"/>
    <property type="evidence" value="ECO:0007669"/>
    <property type="project" value="TreeGrafter"/>
</dbReference>
<dbReference type="PANTHER" id="PTHR45660">
    <property type="entry name" value="HISTONE-LYSINE N-METHYLTRANSFERASE SETMAR"/>
    <property type="match status" value="1"/>
</dbReference>
<dbReference type="PANTHER" id="PTHR45660:SF13">
    <property type="entry name" value="HISTONE-LYSINE N-METHYLTRANSFERASE SETMAR"/>
    <property type="match status" value="1"/>
</dbReference>
<proteinExistence type="predicted"/>
<gene>
    <name evidence="2" type="ORF">GX50_03015</name>
</gene>
<reference evidence="2 3" key="1">
    <citation type="submission" date="2017-10" db="EMBL/GenBank/DDBJ databases">
        <title>Comparative genomics in systemic dimorphic fungi from Ajellomycetaceae.</title>
        <authorList>
            <person name="Munoz J.F."/>
            <person name="Mcewen J.G."/>
            <person name="Clay O.K."/>
            <person name="Cuomo C.A."/>
        </authorList>
    </citation>
    <scope>NUCLEOTIDE SEQUENCE [LARGE SCALE GENOMIC DNA]</scope>
    <source>
        <strain evidence="2 3">UAMH4076</strain>
    </source>
</reference>
<dbReference type="EMBL" id="PDND01000046">
    <property type="protein sequence ID" value="PGH34146.1"/>
    <property type="molecule type" value="Genomic_DNA"/>
</dbReference>
<dbReference type="SMART" id="SM00317">
    <property type="entry name" value="SET"/>
    <property type="match status" value="1"/>
</dbReference>
<dbReference type="Proteomes" id="UP000226031">
    <property type="component" value="Unassembled WGS sequence"/>
</dbReference>
<accession>A0A2B7ZJJ6</accession>
<comment type="caution">
    <text evidence="2">The sequence shown here is derived from an EMBL/GenBank/DDBJ whole genome shotgun (WGS) entry which is preliminary data.</text>
</comment>
<dbReference type="SUPFAM" id="SSF82199">
    <property type="entry name" value="SET domain"/>
    <property type="match status" value="1"/>
</dbReference>
<evidence type="ECO:0000313" key="2">
    <source>
        <dbReference type="EMBL" id="PGH34146.1"/>
    </source>
</evidence>
<dbReference type="Gene3D" id="2.170.270.10">
    <property type="entry name" value="SET domain"/>
    <property type="match status" value="1"/>
</dbReference>
<evidence type="ECO:0000259" key="1">
    <source>
        <dbReference type="PROSITE" id="PS50280"/>
    </source>
</evidence>
<evidence type="ECO:0000313" key="3">
    <source>
        <dbReference type="Proteomes" id="UP000226031"/>
    </source>
</evidence>
<dbReference type="InterPro" id="IPR001214">
    <property type="entry name" value="SET_dom"/>
</dbReference>
<sequence>MSTEILQAQALLIMERIYLDIHLAFLETQKNPTDHKSTTPNTFAATAGCILSSASEAMKQKAVPCDLQLRRFIDLGKSLGWMLLSICSNSTHFVDAASATNNDNDGKLWKALYSLIRSNAISIELFAKIRGLDWQRVIPPELRSTYGGQLKVEPQDVHPYVIKPDTKVIYSPKYKTQKQQNIPASFYSPPNFQPPPDLRRHPDDGNCALCNSPKLCNCVLQLAEENPPLLELREYPERGIGVRSLRSIKAGTFIGQYLGEIRKPPVLDSTYALHHSLRNRSIGIVDAAIYGNWTRYMNHSCRAGVIFVSAVVGEWAYVLVRTIRDIKMFEEITVDYGDGYFEPRDRVCRCREEGCRFKEGSEWEREGEGRNDLSGEGGAGFLPLYKSLTAMQHFI</sequence>
<dbReference type="VEuPathDB" id="FungiDB:EMCG_07668"/>
<organism evidence="2 3">
    <name type="scientific">[Emmonsia] crescens</name>
    <dbReference type="NCBI Taxonomy" id="73230"/>
    <lineage>
        <taxon>Eukaryota</taxon>
        <taxon>Fungi</taxon>
        <taxon>Dikarya</taxon>
        <taxon>Ascomycota</taxon>
        <taxon>Pezizomycotina</taxon>
        <taxon>Eurotiomycetes</taxon>
        <taxon>Eurotiomycetidae</taxon>
        <taxon>Onygenales</taxon>
        <taxon>Ajellomycetaceae</taxon>
        <taxon>Emergomyces</taxon>
    </lineage>
</organism>
<dbReference type="InterPro" id="IPR046341">
    <property type="entry name" value="SET_dom_sf"/>
</dbReference>